<sequence length="384" mass="43237">MAYRTSITSLSKELCSEIFSNSDPKSISICKSVSKSWNCIVSDTEFTKLYSQKRPPITGFFYQSSVLNPEKLQYVAVSPHQEYISDPPSCLGFLDSPAILVNSCNGLLLWLVEDTKLVISNPLTKKYIPLDWTFDFVEIYACGIAFDPSISDHFKVILLVVESVGCFKSRVFSSEGMNWGDGIESQVPFKKGLPISSYKGVFLNGIIYWELKNQSLLAYNVSDNTSCLIGLPMIKENAMKLSFKRQPACLGEFNGNLHYCRVFGSMLNVWGSKQMPLVSSATWALKYQIDLCSVTNTYPEMKFVGSQALAFVDDCNGILMSIEQWIIEVNFLYKAVQRRYRTRINTPSAIEAAACVHPSMFFPFKQSLALFNIRKKAHSIHSDD</sequence>
<dbReference type="Gene3D" id="1.20.1280.50">
    <property type="match status" value="1"/>
</dbReference>
<dbReference type="InterPro" id="IPR006527">
    <property type="entry name" value="F-box-assoc_dom_typ1"/>
</dbReference>
<dbReference type="NCBIfam" id="TIGR01640">
    <property type="entry name" value="F_box_assoc_1"/>
    <property type="match status" value="1"/>
</dbReference>
<feature type="domain" description="F-box" evidence="1">
    <location>
        <begin position="10"/>
        <end position="50"/>
    </location>
</feature>
<dbReference type="PANTHER" id="PTHR35546">
    <property type="entry name" value="F-BOX PROTEIN INTERACTION DOMAIN PROTEIN-RELATED"/>
    <property type="match status" value="1"/>
</dbReference>
<organism evidence="2">
    <name type="scientific">Daucus carota subsp. sativus</name>
    <name type="common">Carrot</name>
    <dbReference type="NCBI Taxonomy" id="79200"/>
    <lineage>
        <taxon>Eukaryota</taxon>
        <taxon>Viridiplantae</taxon>
        <taxon>Streptophyta</taxon>
        <taxon>Embryophyta</taxon>
        <taxon>Tracheophyta</taxon>
        <taxon>Spermatophyta</taxon>
        <taxon>Magnoliopsida</taxon>
        <taxon>eudicotyledons</taxon>
        <taxon>Gunneridae</taxon>
        <taxon>Pentapetalae</taxon>
        <taxon>asterids</taxon>
        <taxon>campanulids</taxon>
        <taxon>Apiales</taxon>
        <taxon>Apiaceae</taxon>
        <taxon>Apioideae</taxon>
        <taxon>Scandiceae</taxon>
        <taxon>Daucinae</taxon>
        <taxon>Daucus</taxon>
        <taxon>Daucus sect. Daucus</taxon>
    </lineage>
</organism>
<dbReference type="InterPro" id="IPR001810">
    <property type="entry name" value="F-box_dom"/>
</dbReference>
<protein>
    <recommendedName>
        <fullName evidence="1">F-box domain-containing protein</fullName>
    </recommendedName>
</protein>
<evidence type="ECO:0000313" key="2">
    <source>
        <dbReference type="EMBL" id="KZM96924.1"/>
    </source>
</evidence>
<name>A0A165A516_DAUCS</name>
<dbReference type="InterPro" id="IPR036047">
    <property type="entry name" value="F-box-like_dom_sf"/>
</dbReference>
<accession>A0A165A516</accession>
<dbReference type="OMA" id="KMDSREP"/>
<reference evidence="2" key="1">
    <citation type="journal article" date="2016" name="Nat. Genet.">
        <title>A high-quality carrot genome assembly provides new insights into carotenoid accumulation and asterid genome evolution.</title>
        <authorList>
            <person name="Iorizzo M."/>
            <person name="Ellison S."/>
            <person name="Senalik D."/>
            <person name="Zeng P."/>
            <person name="Satapoomin P."/>
            <person name="Huang J."/>
            <person name="Bowman M."/>
            <person name="Iovene M."/>
            <person name="Sanseverino W."/>
            <person name="Cavagnaro P."/>
            <person name="Yildiz M."/>
            <person name="Macko-Podgorni A."/>
            <person name="Moranska E."/>
            <person name="Grzebelus E."/>
            <person name="Grzebelus D."/>
            <person name="Ashrafi H."/>
            <person name="Zheng Z."/>
            <person name="Cheng S."/>
            <person name="Spooner D."/>
            <person name="Van Deynze A."/>
            <person name="Simon P."/>
        </authorList>
    </citation>
    <scope>NUCLEOTIDE SEQUENCE [LARGE SCALE GENOMIC DNA]</scope>
    <source>
        <tissue evidence="2">Leaf</tissue>
    </source>
</reference>
<gene>
    <name evidence="2" type="ORF">DCAR_015714</name>
</gene>
<comment type="caution">
    <text evidence="2">The sequence shown here is derived from an EMBL/GenBank/DDBJ whole genome shotgun (WGS) entry which is preliminary data.</text>
</comment>
<proteinExistence type="predicted"/>
<evidence type="ECO:0000259" key="1">
    <source>
        <dbReference type="SMART" id="SM00256"/>
    </source>
</evidence>
<dbReference type="InterPro" id="IPR017451">
    <property type="entry name" value="F-box-assoc_interact_dom"/>
</dbReference>
<dbReference type="Pfam" id="PF07734">
    <property type="entry name" value="FBA_1"/>
    <property type="match status" value="1"/>
</dbReference>
<dbReference type="SMART" id="SM00256">
    <property type="entry name" value="FBOX"/>
    <property type="match status" value="1"/>
</dbReference>
<dbReference type="InterPro" id="IPR055290">
    <property type="entry name" value="At3g26010-like"/>
</dbReference>
<dbReference type="Pfam" id="PF00646">
    <property type="entry name" value="F-box"/>
    <property type="match status" value="1"/>
</dbReference>
<dbReference type="Gramene" id="KZM96924">
    <property type="protein sequence ID" value="KZM96924"/>
    <property type="gene ID" value="DCAR_015714"/>
</dbReference>
<dbReference type="SUPFAM" id="SSF81383">
    <property type="entry name" value="F-box domain"/>
    <property type="match status" value="1"/>
</dbReference>
<dbReference type="PANTHER" id="PTHR35546:SF130">
    <property type="entry name" value="EXPRESSED PROTEIN"/>
    <property type="match status" value="1"/>
</dbReference>
<dbReference type="AlphaFoldDB" id="A0A165A516"/>
<dbReference type="EMBL" id="LNRQ01000004">
    <property type="protein sequence ID" value="KZM96924.1"/>
    <property type="molecule type" value="Genomic_DNA"/>
</dbReference>